<dbReference type="Proteomes" id="UP000004440">
    <property type="component" value="Unassembled WGS sequence"/>
</dbReference>
<evidence type="ECO:0000313" key="4">
    <source>
        <dbReference type="Proteomes" id="UP000004440"/>
    </source>
</evidence>
<comment type="caution">
    <text evidence="3">The sequence shown here is derived from an EMBL/GenBank/DDBJ whole genome shotgun (WGS) entry which is preliminary data.</text>
</comment>
<sequence>MPFPYGLGSALLIGPSFIIVGIIKLSKTKKLDKPISDQTKFCTKCGQKLSSDSQFCIKCGAKSSD</sequence>
<keyword evidence="4" id="KW-1185">Reference proteome</keyword>
<evidence type="ECO:0000256" key="1">
    <source>
        <dbReference type="SAM" id="Phobius"/>
    </source>
</evidence>
<accession>F9CXS5</accession>
<keyword evidence="1" id="KW-0472">Membrane</keyword>
<organism evidence="3 4">
    <name type="scientific">Nitrosarchaeum koreense MY1</name>
    <dbReference type="NCBI Taxonomy" id="1001994"/>
    <lineage>
        <taxon>Archaea</taxon>
        <taxon>Nitrososphaerota</taxon>
        <taxon>Nitrososphaeria</taxon>
        <taxon>Nitrosopumilales</taxon>
        <taxon>Nitrosopumilaceae</taxon>
        <taxon>Nitrosarchaeum</taxon>
    </lineage>
</organism>
<feature type="transmembrane region" description="Helical" evidence="1">
    <location>
        <begin position="6"/>
        <end position="25"/>
    </location>
</feature>
<dbReference type="EMBL" id="AFPU01000001">
    <property type="protein sequence ID" value="EGP94041.1"/>
    <property type="molecule type" value="Genomic_DNA"/>
</dbReference>
<evidence type="ECO:0000313" key="3">
    <source>
        <dbReference type="EMBL" id="EGP94041.1"/>
    </source>
</evidence>
<dbReference type="Pfam" id="PF13240">
    <property type="entry name" value="Zn_Ribbon_1"/>
    <property type="match status" value="1"/>
</dbReference>
<dbReference type="STRING" id="1001994.MY1_1283"/>
<feature type="domain" description="Zinc-ribbon" evidence="2">
    <location>
        <begin position="41"/>
        <end position="62"/>
    </location>
</feature>
<dbReference type="InterPro" id="IPR026870">
    <property type="entry name" value="Zinc_ribbon_dom"/>
</dbReference>
<keyword evidence="1" id="KW-1133">Transmembrane helix</keyword>
<name>F9CXS5_9ARCH</name>
<dbReference type="AlphaFoldDB" id="F9CXS5"/>
<evidence type="ECO:0000259" key="2">
    <source>
        <dbReference type="Pfam" id="PF13240"/>
    </source>
</evidence>
<reference evidence="3 4" key="1">
    <citation type="journal article" date="2011" name="J. Bacteriol.">
        <title>Genome Sequence of an Ammonia-Oxidizing Soil Archaeon, "Candidatus Nitrosoarchaeum koreensis" MY1.</title>
        <authorList>
            <person name="Kim B.K."/>
            <person name="Jung M.Y."/>
            <person name="Yu D.S."/>
            <person name="Park S.J."/>
            <person name="Oh T.K."/>
            <person name="Rhee S.K."/>
            <person name="Kim J.F."/>
        </authorList>
    </citation>
    <scope>NUCLEOTIDE SEQUENCE [LARGE SCALE GENOMIC DNA]</scope>
    <source>
        <strain evidence="3 4">MY1</strain>
    </source>
</reference>
<gene>
    <name evidence="3" type="ORF">MY1_1283</name>
</gene>
<protein>
    <recommendedName>
        <fullName evidence="2">Zinc-ribbon domain-containing protein</fullName>
    </recommendedName>
</protein>
<proteinExistence type="predicted"/>
<keyword evidence="1" id="KW-0812">Transmembrane</keyword>